<dbReference type="EMBL" id="MNPL01014147">
    <property type="protein sequence ID" value="OQR71588.1"/>
    <property type="molecule type" value="Genomic_DNA"/>
</dbReference>
<feature type="region of interest" description="Disordered" evidence="1">
    <location>
        <begin position="1"/>
        <end position="51"/>
    </location>
</feature>
<evidence type="ECO:0000256" key="1">
    <source>
        <dbReference type="SAM" id="MobiDB-lite"/>
    </source>
</evidence>
<dbReference type="AlphaFoldDB" id="A0A1V9XE01"/>
<comment type="caution">
    <text evidence="2">The sequence shown here is derived from an EMBL/GenBank/DDBJ whole genome shotgun (WGS) entry which is preliminary data.</text>
</comment>
<feature type="compositionally biased region" description="Basic and acidic residues" evidence="1">
    <location>
        <begin position="29"/>
        <end position="41"/>
    </location>
</feature>
<sequence>SSKLAPPAHRRKHQRPQHVSATTLALPSGHKDSIKSERLTPEEPAISTRPGAISPVSPHAATAHPAMPPGFSAGLGFMLGLQQGPLGGALGPLGQMGHLSPVASPGTPSAPSNAFNPAQLKHMEMVNARLTPPLVCRSGRGCAECAFTRRSASIFARYNVVFACFDIRVEEASLSRSRHLPPP</sequence>
<organism evidence="2 3">
    <name type="scientific">Tropilaelaps mercedesae</name>
    <dbReference type="NCBI Taxonomy" id="418985"/>
    <lineage>
        <taxon>Eukaryota</taxon>
        <taxon>Metazoa</taxon>
        <taxon>Ecdysozoa</taxon>
        <taxon>Arthropoda</taxon>
        <taxon>Chelicerata</taxon>
        <taxon>Arachnida</taxon>
        <taxon>Acari</taxon>
        <taxon>Parasitiformes</taxon>
        <taxon>Mesostigmata</taxon>
        <taxon>Gamasina</taxon>
        <taxon>Dermanyssoidea</taxon>
        <taxon>Laelapidae</taxon>
        <taxon>Tropilaelaps</taxon>
    </lineage>
</organism>
<keyword evidence="3" id="KW-1185">Reference proteome</keyword>
<gene>
    <name evidence="2" type="ORF">BIW11_01468</name>
</gene>
<protein>
    <submittedName>
        <fullName evidence="2">Uncharacterized protein</fullName>
    </submittedName>
</protein>
<evidence type="ECO:0000313" key="2">
    <source>
        <dbReference type="EMBL" id="OQR71588.1"/>
    </source>
</evidence>
<accession>A0A1V9XE01</accession>
<reference evidence="2 3" key="1">
    <citation type="journal article" date="2017" name="Gigascience">
        <title>Draft genome of the honey bee ectoparasitic mite, Tropilaelaps mercedesae, is shaped by the parasitic life history.</title>
        <authorList>
            <person name="Dong X."/>
            <person name="Armstrong S.D."/>
            <person name="Xia D."/>
            <person name="Makepeace B.L."/>
            <person name="Darby A.C."/>
            <person name="Kadowaki T."/>
        </authorList>
    </citation>
    <scope>NUCLEOTIDE SEQUENCE [LARGE SCALE GENOMIC DNA]</scope>
    <source>
        <strain evidence="2">Wuxi-XJTLU</strain>
    </source>
</reference>
<dbReference type="Proteomes" id="UP000192247">
    <property type="component" value="Unassembled WGS sequence"/>
</dbReference>
<evidence type="ECO:0000313" key="3">
    <source>
        <dbReference type="Proteomes" id="UP000192247"/>
    </source>
</evidence>
<feature type="non-terminal residue" evidence="2">
    <location>
        <position position="1"/>
    </location>
</feature>
<name>A0A1V9XE01_9ACAR</name>
<dbReference type="InParanoid" id="A0A1V9XE01"/>
<proteinExistence type="predicted"/>